<comment type="similarity">
    <text evidence="2">Belongs to the CPA3 antiporters (TC 2.A.63) subunit A family.</text>
</comment>
<evidence type="ECO:0000256" key="5">
    <source>
        <dbReference type="ARBA" id="ARBA00023136"/>
    </source>
</evidence>
<feature type="transmembrane region" description="Helical" evidence="7">
    <location>
        <begin position="380"/>
        <end position="401"/>
    </location>
</feature>
<feature type="transmembrane region" description="Helical" evidence="7">
    <location>
        <begin position="257"/>
        <end position="278"/>
    </location>
</feature>
<feature type="transmembrane region" description="Helical" evidence="7">
    <location>
        <begin position="315"/>
        <end position="341"/>
    </location>
</feature>
<evidence type="ECO:0000256" key="1">
    <source>
        <dbReference type="ARBA" id="ARBA00004127"/>
    </source>
</evidence>
<evidence type="ECO:0000313" key="10">
    <source>
        <dbReference type="EMBL" id="TCP64469.1"/>
    </source>
</evidence>
<dbReference type="AlphaFoldDB" id="A0A4R2RP37"/>
<feature type="transmembrane region" description="Helical" evidence="7">
    <location>
        <begin position="607"/>
        <end position="627"/>
    </location>
</feature>
<dbReference type="InterPro" id="IPR003945">
    <property type="entry name" value="NU5C-like"/>
</dbReference>
<feature type="transmembrane region" description="Helical" evidence="7">
    <location>
        <begin position="41"/>
        <end position="59"/>
    </location>
</feature>
<dbReference type="GO" id="GO:0015990">
    <property type="term" value="P:electron transport coupled proton transport"/>
    <property type="evidence" value="ECO:0007669"/>
    <property type="project" value="TreeGrafter"/>
</dbReference>
<feature type="transmembrane region" description="Helical" evidence="7">
    <location>
        <begin position="91"/>
        <end position="112"/>
    </location>
</feature>
<evidence type="ECO:0000256" key="7">
    <source>
        <dbReference type="SAM" id="Phobius"/>
    </source>
</evidence>
<dbReference type="InterPro" id="IPR001516">
    <property type="entry name" value="Proton_antipo_N"/>
</dbReference>
<dbReference type="GO" id="GO:0042773">
    <property type="term" value="P:ATP synthesis coupled electron transport"/>
    <property type="evidence" value="ECO:0007669"/>
    <property type="project" value="InterPro"/>
</dbReference>
<dbReference type="GO" id="GO:0003954">
    <property type="term" value="F:NADH dehydrogenase activity"/>
    <property type="evidence" value="ECO:0007669"/>
    <property type="project" value="TreeGrafter"/>
</dbReference>
<name>A0A4R2RP37_9FIRM</name>
<feature type="transmembrane region" description="Helical" evidence="7">
    <location>
        <begin position="12"/>
        <end position="29"/>
    </location>
</feature>
<dbReference type="Pfam" id="PF00361">
    <property type="entry name" value="Proton_antipo_M"/>
    <property type="match status" value="1"/>
</dbReference>
<evidence type="ECO:0000256" key="3">
    <source>
        <dbReference type="ARBA" id="ARBA00022692"/>
    </source>
</evidence>
<dbReference type="PANTHER" id="PTHR42829:SF2">
    <property type="entry name" value="NADH-UBIQUINONE OXIDOREDUCTASE CHAIN 5"/>
    <property type="match status" value="1"/>
</dbReference>
<feature type="transmembrane region" description="Helical" evidence="7">
    <location>
        <begin position="462"/>
        <end position="483"/>
    </location>
</feature>
<feature type="transmembrane region" description="Helical" evidence="7">
    <location>
        <begin position="187"/>
        <end position="205"/>
    </location>
</feature>
<feature type="domain" description="NADH-Ubiquinone oxidoreductase (complex I) chain 5 N-terminal" evidence="9">
    <location>
        <begin position="75"/>
        <end position="125"/>
    </location>
</feature>
<keyword evidence="3 6" id="KW-0812">Transmembrane</keyword>
<feature type="domain" description="NADH:quinone oxidoreductase/Mrp antiporter transmembrane" evidence="8">
    <location>
        <begin position="141"/>
        <end position="432"/>
    </location>
</feature>
<feature type="transmembrane region" description="Helical" evidence="7">
    <location>
        <begin position="124"/>
        <end position="142"/>
    </location>
</feature>
<accession>A0A4R2RP37</accession>
<feature type="transmembrane region" description="Helical" evidence="7">
    <location>
        <begin position="148"/>
        <end position="167"/>
    </location>
</feature>
<keyword evidence="5 7" id="KW-0472">Membrane</keyword>
<organism evidence="10 11">
    <name type="scientific">Heliophilum fasciatum</name>
    <dbReference type="NCBI Taxonomy" id="35700"/>
    <lineage>
        <taxon>Bacteria</taxon>
        <taxon>Bacillati</taxon>
        <taxon>Bacillota</taxon>
        <taxon>Clostridia</taxon>
        <taxon>Eubacteriales</taxon>
        <taxon>Heliobacteriaceae</taxon>
        <taxon>Heliophilum</taxon>
    </lineage>
</organism>
<evidence type="ECO:0000256" key="6">
    <source>
        <dbReference type="RuleBase" id="RU000320"/>
    </source>
</evidence>
<dbReference type="RefSeq" id="WP_131918944.1">
    <property type="nucleotide sequence ID" value="NZ_JAOQNU010000009.1"/>
</dbReference>
<dbReference type="PANTHER" id="PTHR42829">
    <property type="entry name" value="NADH-UBIQUINONE OXIDOREDUCTASE CHAIN 5"/>
    <property type="match status" value="1"/>
</dbReference>
<dbReference type="PRINTS" id="PR01435">
    <property type="entry name" value="NPOXDRDTASE5"/>
</dbReference>
<gene>
    <name evidence="10" type="ORF">EDD73_10910</name>
</gene>
<dbReference type="InterPro" id="IPR018393">
    <property type="entry name" value="NADHpl_OxRdtase_5_subgr"/>
</dbReference>
<feature type="transmembrane region" description="Helical" evidence="7">
    <location>
        <begin position="421"/>
        <end position="441"/>
    </location>
</feature>
<feature type="transmembrane region" description="Helical" evidence="7">
    <location>
        <begin position="347"/>
        <end position="368"/>
    </location>
</feature>
<dbReference type="OrthoDB" id="9807568at2"/>
<dbReference type="GO" id="GO:0012505">
    <property type="term" value="C:endomembrane system"/>
    <property type="evidence" value="ECO:0007669"/>
    <property type="project" value="UniProtKB-SubCell"/>
</dbReference>
<dbReference type="Proteomes" id="UP000294813">
    <property type="component" value="Unassembled WGS sequence"/>
</dbReference>
<feature type="transmembrane region" description="Helical" evidence="7">
    <location>
        <begin position="217"/>
        <end position="236"/>
    </location>
</feature>
<dbReference type="GO" id="GO:0016020">
    <property type="term" value="C:membrane"/>
    <property type="evidence" value="ECO:0007669"/>
    <property type="project" value="UniProtKB-SubCell"/>
</dbReference>
<evidence type="ECO:0000256" key="2">
    <source>
        <dbReference type="ARBA" id="ARBA00008483"/>
    </source>
</evidence>
<reference evidence="10 11" key="1">
    <citation type="submission" date="2019-03" db="EMBL/GenBank/DDBJ databases">
        <title>Genomic Encyclopedia of Type Strains, Phase IV (KMG-IV): sequencing the most valuable type-strain genomes for metagenomic binning, comparative biology and taxonomic classification.</title>
        <authorList>
            <person name="Goeker M."/>
        </authorList>
    </citation>
    <scope>NUCLEOTIDE SEQUENCE [LARGE SCALE GENOMIC DNA]</scope>
    <source>
        <strain evidence="10 11">DSM 11170</strain>
    </source>
</reference>
<dbReference type="Pfam" id="PF00662">
    <property type="entry name" value="Proton_antipo_N"/>
    <property type="match status" value="1"/>
</dbReference>
<dbReference type="NCBIfam" id="TIGR01974">
    <property type="entry name" value="NDH_I_L"/>
    <property type="match status" value="1"/>
</dbReference>
<proteinExistence type="inferred from homology"/>
<feature type="transmembrane region" description="Helical" evidence="7">
    <location>
        <begin position="503"/>
        <end position="526"/>
    </location>
</feature>
<dbReference type="GO" id="GO:0008137">
    <property type="term" value="F:NADH dehydrogenase (ubiquinone) activity"/>
    <property type="evidence" value="ECO:0007669"/>
    <property type="project" value="InterPro"/>
</dbReference>
<comment type="caution">
    <text evidence="10">The sequence shown here is derived from an EMBL/GenBank/DDBJ whole genome shotgun (WGS) entry which is preliminary data.</text>
</comment>
<evidence type="ECO:0000259" key="8">
    <source>
        <dbReference type="Pfam" id="PF00361"/>
    </source>
</evidence>
<dbReference type="Gene3D" id="1.20.5.2700">
    <property type="match status" value="1"/>
</dbReference>
<dbReference type="PRINTS" id="PR01434">
    <property type="entry name" value="NADHDHGNASE5"/>
</dbReference>
<sequence>MSFAQFSLNNAWLIPMLPFIGFLLIVTFFKRMEKTASTTAIIFSAMSLALALGVVAAIAQRPELIEEPFVRSFRWFSMPGLEISMGMMVDTVAAVMLFVVTLVATMVMIYSTGYMHGDPGYTRFFAYLCLFASSMLGLVIATNLLQMFVFWELVGLCSYLLIGYYYFKDSAREAAKKAFMTTRIGDFGLLLGIVVLQLNLGTLEFTELAEKLPAFAAAKPALLTLIGTLIFIGPIGKSGQFPLHVWLPDAMEGPSPVSALIHAATMVVAGVYLVARLFTLFHVSPEAQHLVAYIGGFTAFFAASIALTQREMKRILAYSTVSQLGYMMMALGVGSLTASMFHLMTHAFFKALMFLAAGSALHALHGTADIFEMGGLRKKMPWTAAFMVIGMLAIAGIPPFAGFWSKDEILLMTKLHGFTDLYILASLTAFMTAFYMSRMVFVAFFGPENPKNHPHESPASMLFPMSVLAVLAVVGGLVGTPWTEHGFGYWVRFGEYHHPEADWTVMGGSVVLAVAGIALAWAIYGAKVIDAEKLKQRTGFLHTLSFRKFFIDEIYQWFNEKIVTGAGKMLYWVDLHIVDGLIDGMAYITGKFGEQLRLTQTGQLQHYALVLVGAIVLLVLLMGIVGADSAMALMGGGR</sequence>
<comment type="subcellular location">
    <subcellularLocation>
        <location evidence="1">Endomembrane system</location>
        <topology evidence="1">Multi-pass membrane protein</topology>
    </subcellularLocation>
    <subcellularLocation>
        <location evidence="6">Membrane</location>
        <topology evidence="6">Multi-pass membrane protein</topology>
    </subcellularLocation>
</comment>
<evidence type="ECO:0000313" key="11">
    <source>
        <dbReference type="Proteomes" id="UP000294813"/>
    </source>
</evidence>
<dbReference type="EMBL" id="SLXT01000009">
    <property type="protein sequence ID" value="TCP64469.1"/>
    <property type="molecule type" value="Genomic_DNA"/>
</dbReference>
<dbReference type="InterPro" id="IPR001750">
    <property type="entry name" value="ND/Mrp_TM"/>
</dbReference>
<keyword evidence="11" id="KW-1185">Reference proteome</keyword>
<feature type="transmembrane region" description="Helical" evidence="7">
    <location>
        <begin position="290"/>
        <end position="308"/>
    </location>
</feature>
<protein>
    <submittedName>
        <fullName evidence="10">NADH dehydrogenase subunit L</fullName>
    </submittedName>
</protein>
<evidence type="ECO:0000256" key="4">
    <source>
        <dbReference type="ARBA" id="ARBA00022989"/>
    </source>
</evidence>
<keyword evidence="4 7" id="KW-1133">Transmembrane helix</keyword>
<dbReference type="NCBIfam" id="NF005141">
    <property type="entry name" value="PRK06590.1"/>
    <property type="match status" value="1"/>
</dbReference>
<evidence type="ECO:0000259" key="9">
    <source>
        <dbReference type="Pfam" id="PF00662"/>
    </source>
</evidence>